<dbReference type="AlphaFoldDB" id="A0AAD5AYN8"/>
<protein>
    <submittedName>
        <fullName evidence="2">Bardet-Biedl syndrome 10 protein isoform X1</fullName>
    </submittedName>
</protein>
<dbReference type="InterPro" id="IPR027413">
    <property type="entry name" value="GROEL-like_equatorial_sf"/>
</dbReference>
<feature type="compositionally biased region" description="Acidic residues" evidence="1">
    <location>
        <begin position="568"/>
        <end position="581"/>
    </location>
</feature>
<gene>
    <name evidence="2" type="ORF">C0J50_16112</name>
</gene>
<dbReference type="GO" id="GO:0051131">
    <property type="term" value="P:chaperone-mediated protein complex assembly"/>
    <property type="evidence" value="ECO:0007669"/>
    <property type="project" value="InterPro"/>
</dbReference>
<feature type="non-terminal residue" evidence="2">
    <location>
        <position position="581"/>
    </location>
</feature>
<dbReference type="Pfam" id="PF00118">
    <property type="entry name" value="Cpn60_TCP1"/>
    <property type="match status" value="1"/>
</dbReference>
<evidence type="ECO:0000313" key="2">
    <source>
        <dbReference type="EMBL" id="KAI5624305.1"/>
    </source>
</evidence>
<evidence type="ECO:0000256" key="1">
    <source>
        <dbReference type="SAM" id="MobiDB-lite"/>
    </source>
</evidence>
<dbReference type="InterPro" id="IPR042619">
    <property type="entry name" value="BBS10"/>
</dbReference>
<keyword evidence="3" id="KW-1185">Reference proteome</keyword>
<accession>A0AAD5AYN8</accession>
<reference evidence="2" key="1">
    <citation type="submission" date="2018-07" db="EMBL/GenBank/DDBJ databases">
        <title>Comparative genomics of catfishes provides insights into carnivory and benthic adaptation.</title>
        <authorList>
            <person name="Zhang Y."/>
            <person name="Wang D."/>
            <person name="Peng Z."/>
            <person name="Zheng S."/>
            <person name="Shao F."/>
            <person name="Tao W."/>
        </authorList>
    </citation>
    <scope>NUCLEOTIDE SEQUENCE</scope>
    <source>
        <strain evidence="2">Chongqing</strain>
    </source>
</reference>
<dbReference type="PANTHER" id="PTHR14667:SF2">
    <property type="entry name" value="BARDET-BIEDL SYNDROME 10 PROTEIN"/>
    <property type="match status" value="1"/>
</dbReference>
<feature type="region of interest" description="Disordered" evidence="1">
    <location>
        <begin position="560"/>
        <end position="581"/>
    </location>
</feature>
<dbReference type="GO" id="GO:0005524">
    <property type="term" value="F:ATP binding"/>
    <property type="evidence" value="ECO:0007669"/>
    <property type="project" value="InterPro"/>
</dbReference>
<dbReference type="PANTHER" id="PTHR14667">
    <property type="entry name" value="BARDET-BIEDL SYNDROME 10 PROTEIN"/>
    <property type="match status" value="1"/>
</dbReference>
<dbReference type="Gene3D" id="1.10.560.10">
    <property type="entry name" value="GroEL-like equatorial domain"/>
    <property type="match status" value="1"/>
</dbReference>
<sequence length="581" mass="62760">LQAALSVVGVLECVVRRCVGPSGGTVIFTKDTGETLITKHGHRVLTALHLEHPIASTVLECVCAHHRVTADGSKSFILLLAALLRGICDSVRDCTLAQRRHASWKLANQLQAFCLDGLDEVIAHGVVPYASSLLGPGGRELEGGVLTALVGGFVGGRVSPGQAEVLTPLLCELYTRVRRGDADVDAISFIHSHFSQLHTGVSGLHSAQSCVVEGILLTCDWSVWKEPCGPVKALAVFERLDASCGEGACVQVQEDWTVQSDRVLQERLASVLKLGVNVMMSTVKQSERVQVWAWLNAISVLDCCDPGELDLLCELSEAESLTLQPLMRVGTLTRCSRFQLGGRKYANVGVTHTSVHTHTLVLCAPTAGALEQSVSTSRGVFSMLQHLSQSHRHNNVSPGPPQQCVTSPQRLTSSHYLTSPQLDSPCPNLRQCILNTGDVIPVGGAFEFAFHHFLLRSNHGDPETRRLLAEAILSVPRSLHAHRPGDFLQRLANFTTSLQQPQPIREQGSGSEFTWGPGADGCGRVCVETVCSKHQLVASVLQCVNRLLRVEIVIRTSTSLGPATSSESDSEEDEDDEDEED</sequence>
<dbReference type="SUPFAM" id="SSF48592">
    <property type="entry name" value="GroEL equatorial domain-like"/>
    <property type="match status" value="1"/>
</dbReference>
<evidence type="ECO:0000313" key="3">
    <source>
        <dbReference type="Proteomes" id="UP001205998"/>
    </source>
</evidence>
<dbReference type="InterPro" id="IPR002423">
    <property type="entry name" value="Cpn60/GroEL/TCP-1"/>
</dbReference>
<comment type="caution">
    <text evidence="2">The sequence shown here is derived from an EMBL/GenBank/DDBJ whole genome shotgun (WGS) entry which is preliminary data.</text>
</comment>
<organism evidence="2 3">
    <name type="scientific">Silurus asotus</name>
    <name type="common">Amur catfish</name>
    <name type="synonym">Parasilurus asotus</name>
    <dbReference type="NCBI Taxonomy" id="30991"/>
    <lineage>
        <taxon>Eukaryota</taxon>
        <taxon>Metazoa</taxon>
        <taxon>Chordata</taxon>
        <taxon>Craniata</taxon>
        <taxon>Vertebrata</taxon>
        <taxon>Euteleostomi</taxon>
        <taxon>Actinopterygii</taxon>
        <taxon>Neopterygii</taxon>
        <taxon>Teleostei</taxon>
        <taxon>Ostariophysi</taxon>
        <taxon>Siluriformes</taxon>
        <taxon>Siluridae</taxon>
        <taxon>Silurus</taxon>
    </lineage>
</organism>
<dbReference type="EMBL" id="MU551585">
    <property type="protein sequence ID" value="KAI5624305.1"/>
    <property type="molecule type" value="Genomic_DNA"/>
</dbReference>
<dbReference type="Proteomes" id="UP001205998">
    <property type="component" value="Unassembled WGS sequence"/>
</dbReference>
<feature type="non-terminal residue" evidence="2">
    <location>
        <position position="1"/>
    </location>
</feature>
<proteinExistence type="predicted"/>
<name>A0AAD5AYN8_SILAS</name>